<dbReference type="EMBL" id="JBEAAL010000006">
    <property type="protein sequence ID" value="MEQ1405317.1"/>
    <property type="molecule type" value="Genomic_DNA"/>
</dbReference>
<dbReference type="InterPro" id="IPR032710">
    <property type="entry name" value="NTF2-like_dom_sf"/>
</dbReference>
<proteinExistence type="predicted"/>
<dbReference type="NCBIfam" id="TIGR02246">
    <property type="entry name" value="SgcJ/EcaC family oxidoreductase"/>
    <property type="match status" value="1"/>
</dbReference>
<organism evidence="2 3">
    <name type="scientific">Neorhizobium phenanthreniclasticum</name>
    <dbReference type="NCBI Taxonomy" id="3157917"/>
    <lineage>
        <taxon>Bacteria</taxon>
        <taxon>Pseudomonadati</taxon>
        <taxon>Pseudomonadota</taxon>
        <taxon>Alphaproteobacteria</taxon>
        <taxon>Hyphomicrobiales</taxon>
        <taxon>Rhizobiaceae</taxon>
        <taxon>Rhizobium/Agrobacterium group</taxon>
        <taxon>Neorhizobium</taxon>
    </lineage>
</organism>
<dbReference type="InterPro" id="IPR037401">
    <property type="entry name" value="SnoaL-like"/>
</dbReference>
<accession>A0ABV0M0D6</accession>
<feature type="domain" description="SnoaL-like" evidence="1">
    <location>
        <begin position="14"/>
        <end position="135"/>
    </location>
</feature>
<comment type="caution">
    <text evidence="2">The sequence shown here is derived from an EMBL/GenBank/DDBJ whole genome shotgun (WGS) entry which is preliminary data.</text>
</comment>
<dbReference type="InterPro" id="IPR011944">
    <property type="entry name" value="Steroid_delta5-4_isomerase"/>
</dbReference>
<name>A0ABV0M0D6_9HYPH</name>
<keyword evidence="3" id="KW-1185">Reference proteome</keyword>
<dbReference type="RefSeq" id="WP_037150400.1">
    <property type="nucleotide sequence ID" value="NZ_JBEAAL010000006.1"/>
</dbReference>
<evidence type="ECO:0000313" key="3">
    <source>
        <dbReference type="Proteomes" id="UP001496627"/>
    </source>
</evidence>
<dbReference type="Gene3D" id="3.10.450.50">
    <property type="match status" value="1"/>
</dbReference>
<sequence length="148" mass="16698">MPKTATATREGAQIRERLDALAQALRAKDIDALMAHYAPDTVVFDIRPPLQVQGVEAYRKNFEAWFASVDGTIDYEMRELRIAVGDDVAVCHSLSHVKSKRTNGEKADYWVRVSSGLRKIDGRWLIAHEHISMPIDLQTMQAQPNIQP</sequence>
<reference evidence="2 3" key="1">
    <citation type="submission" date="2024-05" db="EMBL/GenBank/DDBJ databases">
        <title>Neorhizobium sp. Rsf11, a plant growth promoting and heavy metal resistant PAH-degrader.</title>
        <authorList>
            <person name="Golubev S.N."/>
            <person name="Muratova A.Y."/>
            <person name="Markelova M.I."/>
        </authorList>
    </citation>
    <scope>NUCLEOTIDE SEQUENCE [LARGE SCALE GENOMIC DNA]</scope>
    <source>
        <strain evidence="2 3">Rsf11</strain>
    </source>
</reference>
<dbReference type="Proteomes" id="UP001496627">
    <property type="component" value="Unassembled WGS sequence"/>
</dbReference>
<evidence type="ECO:0000259" key="1">
    <source>
        <dbReference type="Pfam" id="PF13474"/>
    </source>
</evidence>
<evidence type="ECO:0000313" key="2">
    <source>
        <dbReference type="EMBL" id="MEQ1405317.1"/>
    </source>
</evidence>
<dbReference type="Pfam" id="PF13474">
    <property type="entry name" value="SnoaL_3"/>
    <property type="match status" value="1"/>
</dbReference>
<protein>
    <submittedName>
        <fullName evidence="2">SgcJ/EcaC family oxidoreductase</fullName>
    </submittedName>
</protein>
<dbReference type="SUPFAM" id="SSF54427">
    <property type="entry name" value="NTF2-like"/>
    <property type="match status" value="1"/>
</dbReference>
<gene>
    <name evidence="2" type="ORF">ABK249_10280</name>
</gene>